<dbReference type="OrthoDB" id="9792137at2"/>
<dbReference type="Proteomes" id="UP000184221">
    <property type="component" value="Unassembled WGS sequence"/>
</dbReference>
<sequence length="263" mass="28566">MPNNVAADQLFAAFHGNMQVPPLTETRPDLTLDEGYRIASDIHARRVARGERPVGRKIGFTNRTIWPIYNVDAPVWGWMYDHAVQDIPSDGVVTLPVLPEPRIEPEIVFGFKASPSPDMDDAALVDCIDWVAHGIEIVVSLYPGWKFTAPDSVAALAMHGALWIGTRQTPTPERLAALATSAITLTGPDETHRGSGSDVLDGPLSALRYLLGQIGRMPNATSIQAGEVVTTGTLTDARPIAAGQTWRTEFDTPLLQGLTVHFR</sequence>
<dbReference type="GO" id="GO:0005737">
    <property type="term" value="C:cytoplasm"/>
    <property type="evidence" value="ECO:0007669"/>
    <property type="project" value="TreeGrafter"/>
</dbReference>
<name>A0A1M5NTN9_9RHOB</name>
<dbReference type="EMBL" id="FQXC01000001">
    <property type="protein sequence ID" value="SHG92828.1"/>
    <property type="molecule type" value="Genomic_DNA"/>
</dbReference>
<dbReference type="Gene3D" id="3.90.850.10">
    <property type="entry name" value="Fumarylacetoacetase-like, C-terminal domain"/>
    <property type="match status" value="1"/>
</dbReference>
<dbReference type="InterPro" id="IPR050772">
    <property type="entry name" value="Hydratase-Decarb/MhpD_sf"/>
</dbReference>
<dbReference type="STRING" id="996342.SAMN05443551_1040"/>
<gene>
    <name evidence="1" type="ORF">SAMN05443551_1040</name>
</gene>
<dbReference type="RefSeq" id="WP_143152610.1">
    <property type="nucleotide sequence ID" value="NZ_FQXC01000001.1"/>
</dbReference>
<dbReference type="GO" id="GO:0008684">
    <property type="term" value="F:2-oxopent-4-enoate hydratase activity"/>
    <property type="evidence" value="ECO:0007669"/>
    <property type="project" value="TreeGrafter"/>
</dbReference>
<protein>
    <submittedName>
        <fullName evidence="1">2-oxo-3-hexenedioate decarboxylase</fullName>
    </submittedName>
</protein>
<evidence type="ECO:0000313" key="2">
    <source>
        <dbReference type="Proteomes" id="UP000184221"/>
    </source>
</evidence>
<dbReference type="PANTHER" id="PTHR30143">
    <property type="entry name" value="ACID HYDRATASE"/>
    <property type="match status" value="1"/>
</dbReference>
<dbReference type="PANTHER" id="PTHR30143:SF0">
    <property type="entry name" value="2-KETO-4-PENTENOATE HYDRATASE"/>
    <property type="match status" value="1"/>
</dbReference>
<keyword evidence="2" id="KW-1185">Reference proteome</keyword>
<accession>A0A1M5NTN9</accession>
<reference evidence="1 2" key="1">
    <citation type="submission" date="2016-11" db="EMBL/GenBank/DDBJ databases">
        <authorList>
            <person name="Jaros S."/>
            <person name="Januszkiewicz K."/>
            <person name="Wedrychowicz H."/>
        </authorList>
    </citation>
    <scope>NUCLEOTIDE SEQUENCE [LARGE SCALE GENOMIC DNA]</scope>
    <source>
        <strain evidence="1 2">DSM 29431</strain>
    </source>
</reference>
<dbReference type="SUPFAM" id="SSF56529">
    <property type="entry name" value="FAH"/>
    <property type="match status" value="1"/>
</dbReference>
<organism evidence="1 2">
    <name type="scientific">Marivita hallyeonensis</name>
    <dbReference type="NCBI Taxonomy" id="996342"/>
    <lineage>
        <taxon>Bacteria</taxon>
        <taxon>Pseudomonadati</taxon>
        <taxon>Pseudomonadota</taxon>
        <taxon>Alphaproteobacteria</taxon>
        <taxon>Rhodobacterales</taxon>
        <taxon>Roseobacteraceae</taxon>
        <taxon>Marivita</taxon>
    </lineage>
</organism>
<dbReference type="InterPro" id="IPR036663">
    <property type="entry name" value="Fumarylacetoacetase_C_sf"/>
</dbReference>
<proteinExistence type="predicted"/>
<evidence type="ECO:0000313" key="1">
    <source>
        <dbReference type="EMBL" id="SHG92828.1"/>
    </source>
</evidence>
<dbReference type="AlphaFoldDB" id="A0A1M5NTN9"/>